<dbReference type="RefSeq" id="WP_212690130.1">
    <property type="nucleotide sequence ID" value="NZ_CP058561.1"/>
</dbReference>
<dbReference type="CDD" id="cd07377">
    <property type="entry name" value="WHTH_GntR"/>
    <property type="match status" value="1"/>
</dbReference>
<dbReference type="SMART" id="SM00345">
    <property type="entry name" value="HTH_GNTR"/>
    <property type="match status" value="1"/>
</dbReference>
<sequence>MNIGKEPKYKQLMDFIIEYIKNGDLKHNDKIFSENELMEKFNISRHTVRTAINRLVNEGWLYKQQGKGTFVSDPSAHLKNKGKLIGVVITYLKDYIFPDIITGIEEVLSEENYSILLGSTNNKIEKERMVLTNLLNNNLAGLIIEPTKSVFPNPNKDIYQKFIDRGIPIIYIHGHYNNISASYIEEDDNLAGFMATEHLVELGHKNIGGIFKSDDIQGHGRYEGFINCLRKHDLPISEKGTMWFSTEDIGTFYKDESYSKIIIERLRDCTAVVCYNDQIALRILEIFDKAGINVPENYSVIGFDNSKIAESAKLTTIAHPKSALGSKAAKSLIKIINNQNLVIKEKMRPTLIVRESSKKIK</sequence>
<keyword evidence="1" id="KW-0805">Transcription regulation</keyword>
<dbReference type="FunFam" id="1.10.10.10:FF:000079">
    <property type="entry name" value="GntR family transcriptional regulator"/>
    <property type="match status" value="1"/>
</dbReference>
<dbReference type="InterPro" id="IPR036388">
    <property type="entry name" value="WH-like_DNA-bd_sf"/>
</dbReference>
<protein>
    <submittedName>
        <fullName evidence="5">GntR family transcriptional regulator</fullName>
    </submittedName>
</protein>
<evidence type="ECO:0000256" key="2">
    <source>
        <dbReference type="ARBA" id="ARBA00023125"/>
    </source>
</evidence>
<dbReference type="InterPro" id="IPR033532">
    <property type="entry name" value="AraR_ligand_bind_dom"/>
</dbReference>
<dbReference type="GO" id="GO:0003700">
    <property type="term" value="F:DNA-binding transcription factor activity"/>
    <property type="evidence" value="ECO:0007669"/>
    <property type="project" value="InterPro"/>
</dbReference>
<gene>
    <name evidence="5" type="ORF">HYG85_13550</name>
</gene>
<reference evidence="5 6" key="1">
    <citation type="submission" date="2020-07" db="EMBL/GenBank/DDBJ databases">
        <title>Vallitalea guaymasensis genome.</title>
        <authorList>
            <person name="Postec A."/>
        </authorList>
    </citation>
    <scope>NUCLEOTIDE SEQUENCE [LARGE SCALE GENOMIC DNA]</scope>
    <source>
        <strain evidence="5 6">Ra1766G1</strain>
    </source>
</reference>
<keyword evidence="2" id="KW-0238">DNA-binding</keyword>
<dbReference type="Gene3D" id="3.40.50.2300">
    <property type="match status" value="2"/>
</dbReference>
<evidence type="ECO:0000313" key="6">
    <source>
        <dbReference type="Proteomes" id="UP000677305"/>
    </source>
</evidence>
<dbReference type="Proteomes" id="UP000677305">
    <property type="component" value="Chromosome"/>
</dbReference>
<evidence type="ECO:0000256" key="3">
    <source>
        <dbReference type="ARBA" id="ARBA00023163"/>
    </source>
</evidence>
<dbReference type="PROSITE" id="PS50949">
    <property type="entry name" value="HTH_GNTR"/>
    <property type="match status" value="1"/>
</dbReference>
<dbReference type="Gene3D" id="1.10.10.10">
    <property type="entry name" value="Winged helix-like DNA-binding domain superfamily/Winged helix DNA-binding domain"/>
    <property type="match status" value="1"/>
</dbReference>
<evidence type="ECO:0000259" key="4">
    <source>
        <dbReference type="PROSITE" id="PS50949"/>
    </source>
</evidence>
<keyword evidence="6" id="KW-1185">Reference proteome</keyword>
<proteinExistence type="predicted"/>
<dbReference type="PANTHER" id="PTHR30146:SF150">
    <property type="entry name" value="ARABINOSE METABOLISM TRANSCRIPTIONAL REPRESSOR"/>
    <property type="match status" value="1"/>
</dbReference>
<dbReference type="SUPFAM" id="SSF46785">
    <property type="entry name" value="Winged helix' DNA-binding domain"/>
    <property type="match status" value="1"/>
</dbReference>
<keyword evidence="3" id="KW-0804">Transcription</keyword>
<dbReference type="KEGG" id="vgu:HYG85_13550"/>
<feature type="domain" description="HTH gntR-type" evidence="4">
    <location>
        <begin position="6"/>
        <end position="74"/>
    </location>
</feature>
<dbReference type="CDD" id="cd01541">
    <property type="entry name" value="PBP1_AraR"/>
    <property type="match status" value="1"/>
</dbReference>
<dbReference type="PANTHER" id="PTHR30146">
    <property type="entry name" value="LACI-RELATED TRANSCRIPTIONAL REPRESSOR"/>
    <property type="match status" value="1"/>
</dbReference>
<dbReference type="InterPro" id="IPR036390">
    <property type="entry name" value="WH_DNA-bd_sf"/>
</dbReference>
<dbReference type="InterPro" id="IPR046335">
    <property type="entry name" value="LacI/GalR-like_sensor"/>
</dbReference>
<evidence type="ECO:0000313" key="5">
    <source>
        <dbReference type="EMBL" id="QUH29880.1"/>
    </source>
</evidence>
<dbReference type="PRINTS" id="PR00035">
    <property type="entry name" value="HTHGNTR"/>
</dbReference>
<dbReference type="AlphaFoldDB" id="A0A8J8MBY7"/>
<dbReference type="EMBL" id="CP058561">
    <property type="protein sequence ID" value="QUH29880.1"/>
    <property type="molecule type" value="Genomic_DNA"/>
</dbReference>
<dbReference type="Pfam" id="PF13377">
    <property type="entry name" value="Peripla_BP_3"/>
    <property type="match status" value="1"/>
</dbReference>
<organism evidence="5 6">
    <name type="scientific">Vallitalea guaymasensis</name>
    <dbReference type="NCBI Taxonomy" id="1185412"/>
    <lineage>
        <taxon>Bacteria</taxon>
        <taxon>Bacillati</taxon>
        <taxon>Bacillota</taxon>
        <taxon>Clostridia</taxon>
        <taxon>Lachnospirales</taxon>
        <taxon>Vallitaleaceae</taxon>
        <taxon>Vallitalea</taxon>
    </lineage>
</organism>
<dbReference type="Pfam" id="PF00392">
    <property type="entry name" value="GntR"/>
    <property type="match status" value="1"/>
</dbReference>
<dbReference type="SUPFAM" id="SSF53822">
    <property type="entry name" value="Periplasmic binding protein-like I"/>
    <property type="match status" value="1"/>
</dbReference>
<evidence type="ECO:0000256" key="1">
    <source>
        <dbReference type="ARBA" id="ARBA00023015"/>
    </source>
</evidence>
<dbReference type="GO" id="GO:0000976">
    <property type="term" value="F:transcription cis-regulatory region binding"/>
    <property type="evidence" value="ECO:0007669"/>
    <property type="project" value="TreeGrafter"/>
</dbReference>
<accession>A0A8J8MBY7</accession>
<name>A0A8J8MBY7_9FIRM</name>
<dbReference type="InterPro" id="IPR028082">
    <property type="entry name" value="Peripla_BP_I"/>
</dbReference>
<dbReference type="InterPro" id="IPR000524">
    <property type="entry name" value="Tscrpt_reg_HTH_GntR"/>
</dbReference>